<proteinExistence type="predicted"/>
<accession>A0A2A9CN98</accession>
<protein>
    <submittedName>
        <fullName evidence="7">Threonine/homoserine/homoserine lactone efflux protein</fullName>
    </submittedName>
</protein>
<keyword evidence="5 6" id="KW-0472">Membrane</keyword>
<comment type="caution">
    <text evidence="7">The sequence shown here is derived from an EMBL/GenBank/DDBJ whole genome shotgun (WGS) entry which is preliminary data.</text>
</comment>
<dbReference type="GO" id="GO:0015171">
    <property type="term" value="F:amino acid transmembrane transporter activity"/>
    <property type="evidence" value="ECO:0007669"/>
    <property type="project" value="TreeGrafter"/>
</dbReference>
<feature type="transmembrane region" description="Helical" evidence="6">
    <location>
        <begin position="75"/>
        <end position="92"/>
    </location>
</feature>
<sequence>MSLAQAVLGFALLAAVMTVTPGLDTVFVLRQVLRGGPRPAFAAAAGIGLGVVFWGVAAAAGVAALFVASQVAYNVLRWAGVAFLLYLAFSYLRSAWRGDSPSLEVAGTPVDKPGEAFIKGLLTDLLNPKIAVFYLSVLPLFLPPGYPPAAIGALLALIHGAMGMAWFTVVILAAGPMRRYLTSRRGGRIVDATAGVAMTGFAAVLGFER</sequence>
<dbReference type="InterPro" id="IPR001123">
    <property type="entry name" value="LeuE-type"/>
</dbReference>
<organism evidence="7 8">
    <name type="scientific">Propionicimonas paludicola</name>
    <dbReference type="NCBI Taxonomy" id="185243"/>
    <lineage>
        <taxon>Bacteria</taxon>
        <taxon>Bacillati</taxon>
        <taxon>Actinomycetota</taxon>
        <taxon>Actinomycetes</taxon>
        <taxon>Propionibacteriales</taxon>
        <taxon>Nocardioidaceae</taxon>
        <taxon>Propionicimonas</taxon>
    </lineage>
</organism>
<dbReference type="Proteomes" id="UP000226079">
    <property type="component" value="Unassembled WGS sequence"/>
</dbReference>
<keyword evidence="2" id="KW-1003">Cell membrane</keyword>
<feature type="transmembrane region" description="Helical" evidence="6">
    <location>
        <begin position="149"/>
        <end position="177"/>
    </location>
</feature>
<dbReference type="PANTHER" id="PTHR30086:SF20">
    <property type="entry name" value="ARGININE EXPORTER PROTEIN ARGO-RELATED"/>
    <property type="match status" value="1"/>
</dbReference>
<evidence type="ECO:0000256" key="1">
    <source>
        <dbReference type="ARBA" id="ARBA00004651"/>
    </source>
</evidence>
<keyword evidence="3 6" id="KW-0812">Transmembrane</keyword>
<dbReference type="RefSeq" id="WP_098459487.1">
    <property type="nucleotide sequence ID" value="NZ_PDJC01000001.1"/>
</dbReference>
<keyword evidence="8" id="KW-1185">Reference proteome</keyword>
<dbReference type="GO" id="GO:0005886">
    <property type="term" value="C:plasma membrane"/>
    <property type="evidence" value="ECO:0007669"/>
    <property type="project" value="UniProtKB-SubCell"/>
</dbReference>
<comment type="subcellular location">
    <subcellularLocation>
        <location evidence="1">Cell membrane</location>
        <topology evidence="1">Multi-pass membrane protein</topology>
    </subcellularLocation>
</comment>
<dbReference type="PANTHER" id="PTHR30086">
    <property type="entry name" value="ARGININE EXPORTER PROTEIN ARGO"/>
    <property type="match status" value="1"/>
</dbReference>
<gene>
    <name evidence="7" type="ORF">ATK74_0415</name>
</gene>
<dbReference type="EMBL" id="PDJC01000001">
    <property type="protein sequence ID" value="PFG15894.1"/>
    <property type="molecule type" value="Genomic_DNA"/>
</dbReference>
<evidence type="ECO:0000256" key="5">
    <source>
        <dbReference type="ARBA" id="ARBA00023136"/>
    </source>
</evidence>
<evidence type="ECO:0000256" key="3">
    <source>
        <dbReference type="ARBA" id="ARBA00022692"/>
    </source>
</evidence>
<evidence type="ECO:0000313" key="7">
    <source>
        <dbReference type="EMBL" id="PFG15894.1"/>
    </source>
</evidence>
<feature type="transmembrane region" description="Helical" evidence="6">
    <location>
        <begin position="189"/>
        <end position="207"/>
    </location>
</feature>
<evidence type="ECO:0000256" key="4">
    <source>
        <dbReference type="ARBA" id="ARBA00022989"/>
    </source>
</evidence>
<name>A0A2A9CN98_9ACTN</name>
<reference evidence="7 8" key="1">
    <citation type="submission" date="2017-10" db="EMBL/GenBank/DDBJ databases">
        <title>Sequencing the genomes of 1000 actinobacteria strains.</title>
        <authorList>
            <person name="Klenk H.-P."/>
        </authorList>
    </citation>
    <scope>NUCLEOTIDE SEQUENCE [LARGE SCALE GENOMIC DNA]</scope>
    <source>
        <strain evidence="7 8">DSM 15597</strain>
    </source>
</reference>
<dbReference type="Pfam" id="PF01810">
    <property type="entry name" value="LysE"/>
    <property type="match status" value="1"/>
</dbReference>
<evidence type="ECO:0000256" key="2">
    <source>
        <dbReference type="ARBA" id="ARBA00022475"/>
    </source>
</evidence>
<feature type="transmembrane region" description="Helical" evidence="6">
    <location>
        <begin position="42"/>
        <end position="68"/>
    </location>
</feature>
<evidence type="ECO:0000313" key="8">
    <source>
        <dbReference type="Proteomes" id="UP000226079"/>
    </source>
</evidence>
<keyword evidence="4 6" id="KW-1133">Transmembrane helix</keyword>
<dbReference type="AlphaFoldDB" id="A0A2A9CN98"/>
<evidence type="ECO:0000256" key="6">
    <source>
        <dbReference type="SAM" id="Phobius"/>
    </source>
</evidence>
<dbReference type="OrthoDB" id="3175972at2"/>